<gene>
    <name evidence="1" type="ORF">KHM83_16920</name>
</gene>
<dbReference type="Proteomes" id="UP000746471">
    <property type="component" value="Unassembled WGS sequence"/>
</dbReference>
<accession>A0ABS5PT69</accession>
<dbReference type="SUPFAM" id="SSF102705">
    <property type="entry name" value="NIF3 (NGG1p interacting factor 3)-like"/>
    <property type="match status" value="1"/>
</dbReference>
<dbReference type="EMBL" id="JAHBCL010000038">
    <property type="protein sequence ID" value="MBS7528374.1"/>
    <property type="molecule type" value="Genomic_DNA"/>
</dbReference>
<name>A0ABS5PT69_9FIRM</name>
<keyword evidence="2" id="KW-1185">Reference proteome</keyword>
<sequence length="272" mass="29650">MNTREIMAVALKLAGLDEVPADSTISVEGDNIKKVLFGVDMETAELMLAKSLGYDLVISHHPKADEAIINFHEVMDIQIKRMIAFGVPINKAQKMLRAKKNTVDIGHHVMNYDRVSSAARLMGMPFMNIHMPADLIGERYVQRHLDDRFEADPFAKLSDVIDALSELDSYKKAVTKPVIRCGAPDDYAGKIAVLYAGGTNGGEDVYKAYFEAGVGTIVAMHAPESVIDAVRTQNIGNIIVAGHMASDSIGIQIIIRALEEKGLNITPFSGVL</sequence>
<organism evidence="1 2">
    <name type="scientific">Fusibacter paucivorans</name>
    <dbReference type="NCBI Taxonomy" id="76009"/>
    <lineage>
        <taxon>Bacteria</taxon>
        <taxon>Bacillati</taxon>
        <taxon>Bacillota</taxon>
        <taxon>Clostridia</taxon>
        <taxon>Eubacteriales</taxon>
        <taxon>Eubacteriales Family XII. Incertae Sedis</taxon>
        <taxon>Fusibacter</taxon>
    </lineage>
</organism>
<proteinExistence type="predicted"/>
<dbReference type="InterPro" id="IPR036069">
    <property type="entry name" value="DUF34/NIF3_sf"/>
</dbReference>
<evidence type="ECO:0008006" key="3">
    <source>
        <dbReference type="Google" id="ProtNLM"/>
    </source>
</evidence>
<dbReference type="RefSeq" id="WP_213238234.1">
    <property type="nucleotide sequence ID" value="NZ_JAHBCL010000038.1"/>
</dbReference>
<comment type="caution">
    <text evidence="1">The sequence shown here is derived from an EMBL/GenBank/DDBJ whole genome shotgun (WGS) entry which is preliminary data.</text>
</comment>
<evidence type="ECO:0000313" key="1">
    <source>
        <dbReference type="EMBL" id="MBS7528374.1"/>
    </source>
</evidence>
<reference evidence="1 2" key="1">
    <citation type="submission" date="2021-05" db="EMBL/GenBank/DDBJ databases">
        <title>Fusibacter ferrireducens sp. nov., an anaerobic, sulfur- and Fe-reducing bacterium isolated from the mangrove sediment.</title>
        <authorList>
            <person name="Qiu D."/>
        </authorList>
    </citation>
    <scope>NUCLEOTIDE SEQUENCE [LARGE SCALE GENOMIC DNA]</scope>
    <source>
        <strain evidence="1 2">DSM 12116</strain>
    </source>
</reference>
<protein>
    <recommendedName>
        <fullName evidence="3">GTP cyclohydrolase 1 type 2 homolog</fullName>
    </recommendedName>
</protein>
<evidence type="ECO:0000313" key="2">
    <source>
        <dbReference type="Proteomes" id="UP000746471"/>
    </source>
</evidence>